<proteinExistence type="predicted"/>
<gene>
    <name evidence="2" type="ORF">EAE98_002899</name>
</gene>
<evidence type="ECO:0000313" key="3">
    <source>
        <dbReference type="Proteomes" id="UP000783213"/>
    </source>
</evidence>
<accession>A0ABQ7IV27</accession>
<evidence type="ECO:0000313" key="2">
    <source>
        <dbReference type="EMBL" id="KAF7934854.1"/>
    </source>
</evidence>
<dbReference type="Proteomes" id="UP000783213">
    <property type="component" value="Unassembled WGS sequence"/>
</dbReference>
<comment type="caution">
    <text evidence="2">The sequence shown here is derived from an EMBL/GenBank/DDBJ whole genome shotgun (WGS) entry which is preliminary data.</text>
</comment>
<sequence>MKQAKSNGNKREVKRGRKCTRREQLQRHLKFSEGPRNFKKRMKRRPAVAHNNLRTVTLWNGVTEEAIESRPGIGQTLDGKAEEKGKAIARVEIEDVSDPPSNDPELPHLVSEPPLECVELIMNDDSRAPPPISMSEELEVRKEILTETTNLEIDDIEKITMFHQLLCKAYNDAIDYTKFLWKFLEGQPDSIDLVEQCWEDLLSTKDLFEDDGKDEETLLSPVVIMRRFYKAFISFGEIWKTILDENWGNLETPLQRVVAMSDLQSIMKSIEPQCDNRDFDKFGCRWPDGKLQPVENLPTENCHASKRVQLFQMEPPDKKSKLVDERACIWIKKLTGCPCGTWCAGPSRSS</sequence>
<organism evidence="2 3">
    <name type="scientific">Botrytis deweyae</name>
    <dbReference type="NCBI Taxonomy" id="2478750"/>
    <lineage>
        <taxon>Eukaryota</taxon>
        <taxon>Fungi</taxon>
        <taxon>Dikarya</taxon>
        <taxon>Ascomycota</taxon>
        <taxon>Pezizomycotina</taxon>
        <taxon>Leotiomycetes</taxon>
        <taxon>Helotiales</taxon>
        <taxon>Sclerotiniaceae</taxon>
        <taxon>Botrytis</taxon>
    </lineage>
</organism>
<keyword evidence="3" id="KW-1185">Reference proteome</keyword>
<feature type="region of interest" description="Disordered" evidence="1">
    <location>
        <begin position="1"/>
        <end position="44"/>
    </location>
</feature>
<dbReference type="RefSeq" id="XP_038813048.1">
    <property type="nucleotide sequence ID" value="XM_038950519.1"/>
</dbReference>
<name>A0ABQ7IV27_9HELO</name>
<evidence type="ECO:0000256" key="1">
    <source>
        <dbReference type="SAM" id="MobiDB-lite"/>
    </source>
</evidence>
<feature type="compositionally biased region" description="Basic and acidic residues" evidence="1">
    <location>
        <begin position="21"/>
        <end position="33"/>
    </location>
</feature>
<protein>
    <submittedName>
        <fullName evidence="2">Uncharacterized protein</fullName>
    </submittedName>
</protein>
<dbReference type="EMBL" id="RCSX01000005">
    <property type="protein sequence ID" value="KAF7934854.1"/>
    <property type="molecule type" value="Genomic_DNA"/>
</dbReference>
<dbReference type="GeneID" id="62229673"/>
<reference evidence="2 3" key="1">
    <citation type="journal article" date="2020" name="Genome Biol. Evol.">
        <title>Comparative genomics of Sclerotiniaceae.</title>
        <authorList>
            <person name="Valero Jimenez C.A."/>
            <person name="Steentjes M."/>
            <person name="Scholten O.E."/>
            <person name="Van Kan J.A.L."/>
        </authorList>
    </citation>
    <scope>NUCLEOTIDE SEQUENCE [LARGE SCALE GENOMIC DNA]</scope>
    <source>
        <strain evidence="2 3">B1</strain>
    </source>
</reference>